<dbReference type="GO" id="GO:0016787">
    <property type="term" value="F:hydrolase activity"/>
    <property type="evidence" value="ECO:0007669"/>
    <property type="project" value="UniProtKB-KW"/>
</dbReference>
<evidence type="ECO:0000313" key="6">
    <source>
        <dbReference type="Proteomes" id="UP000758155"/>
    </source>
</evidence>
<dbReference type="Gene3D" id="3.40.50.1110">
    <property type="entry name" value="SGNH hydrolase"/>
    <property type="match status" value="1"/>
</dbReference>
<dbReference type="InterPro" id="IPR013830">
    <property type="entry name" value="SGNH_hydro"/>
</dbReference>
<keyword evidence="2" id="KW-0378">Hydrolase</keyword>
<dbReference type="EMBL" id="SWKV01000031">
    <property type="protein sequence ID" value="KAF3039325.1"/>
    <property type="molecule type" value="Genomic_DNA"/>
</dbReference>
<feature type="signal peptide" evidence="3">
    <location>
        <begin position="1"/>
        <end position="19"/>
    </location>
</feature>
<dbReference type="OrthoDB" id="2141316at2759"/>
<dbReference type="InterPro" id="IPR037459">
    <property type="entry name" value="RhgT-like"/>
</dbReference>
<comment type="similarity">
    <text evidence="1">Belongs to the 'GDSL' lipolytic enzyme family.</text>
</comment>
<evidence type="ECO:0000256" key="3">
    <source>
        <dbReference type="SAM" id="SignalP"/>
    </source>
</evidence>
<keyword evidence="6" id="KW-1185">Reference proteome</keyword>
<evidence type="ECO:0000256" key="1">
    <source>
        <dbReference type="ARBA" id="ARBA00008668"/>
    </source>
</evidence>
<protein>
    <recommendedName>
        <fullName evidence="4">SGNH hydrolase-type esterase domain-containing protein</fullName>
    </recommendedName>
</protein>
<reference evidence="5" key="1">
    <citation type="submission" date="2019-04" db="EMBL/GenBank/DDBJ databases">
        <title>Sequencing of skin fungus with MAO and IRED activity.</title>
        <authorList>
            <person name="Marsaioli A.J."/>
            <person name="Bonatto J.M.C."/>
            <person name="Reis Junior O."/>
        </authorList>
    </citation>
    <scope>NUCLEOTIDE SEQUENCE</scope>
    <source>
        <strain evidence="5">28M1</strain>
    </source>
</reference>
<organism evidence="5 6">
    <name type="scientific">Didymella heteroderae</name>
    <dbReference type="NCBI Taxonomy" id="1769908"/>
    <lineage>
        <taxon>Eukaryota</taxon>
        <taxon>Fungi</taxon>
        <taxon>Dikarya</taxon>
        <taxon>Ascomycota</taxon>
        <taxon>Pezizomycotina</taxon>
        <taxon>Dothideomycetes</taxon>
        <taxon>Pleosporomycetidae</taxon>
        <taxon>Pleosporales</taxon>
        <taxon>Pleosporineae</taxon>
        <taxon>Didymellaceae</taxon>
        <taxon>Didymella</taxon>
    </lineage>
</organism>
<keyword evidence="3" id="KW-0732">Signal</keyword>
<dbReference type="PANTHER" id="PTHR43695">
    <property type="entry name" value="PUTATIVE (AFU_ORTHOLOGUE AFUA_2G17250)-RELATED"/>
    <property type="match status" value="1"/>
</dbReference>
<proteinExistence type="inferred from homology"/>
<sequence length="252" mass="26848">MKLQSTLAFLFGAVLSVSARAPTVWLAGDSTTAPLGGKNGTEGWGQYLKYSFGDRALVNNSAFAGRSARSFTREGRFDRIAEGLQPGDWVVIEFGINDAGTPINGSTSSTGDKGRADCPGASDETCTVVFNNATEVVQTFPTYIKAVAGRYLDLGAAGVVINEQLPTNVWESGSYSYKSPVFSYYSQLATLALGGPAANVFFVQHGQYAAQAQRLLGKAIVDENYPMDHTHTAPFLADVVCRKPYTSTSIGD</sequence>
<dbReference type="Proteomes" id="UP000758155">
    <property type="component" value="Unassembled WGS sequence"/>
</dbReference>
<evidence type="ECO:0000313" key="5">
    <source>
        <dbReference type="EMBL" id="KAF3039325.1"/>
    </source>
</evidence>
<dbReference type="InterPro" id="IPR036514">
    <property type="entry name" value="SGNH_hydro_sf"/>
</dbReference>
<feature type="chain" id="PRO_5040373555" description="SGNH hydrolase-type esterase domain-containing protein" evidence="3">
    <location>
        <begin position="20"/>
        <end position="252"/>
    </location>
</feature>
<dbReference type="PANTHER" id="PTHR43695:SF1">
    <property type="entry name" value="RHAMNOGALACTURONAN ACETYLESTERASE"/>
    <property type="match status" value="1"/>
</dbReference>
<gene>
    <name evidence="5" type="ORF">E8E12_002730</name>
</gene>
<accession>A0A9P4WR94</accession>
<dbReference type="Pfam" id="PF13472">
    <property type="entry name" value="Lipase_GDSL_2"/>
    <property type="match status" value="1"/>
</dbReference>
<evidence type="ECO:0000256" key="2">
    <source>
        <dbReference type="ARBA" id="ARBA00022801"/>
    </source>
</evidence>
<dbReference type="SUPFAM" id="SSF52266">
    <property type="entry name" value="SGNH hydrolase"/>
    <property type="match status" value="1"/>
</dbReference>
<evidence type="ECO:0000259" key="4">
    <source>
        <dbReference type="Pfam" id="PF13472"/>
    </source>
</evidence>
<comment type="caution">
    <text evidence="5">The sequence shown here is derived from an EMBL/GenBank/DDBJ whole genome shotgun (WGS) entry which is preliminary data.</text>
</comment>
<dbReference type="AlphaFoldDB" id="A0A9P4WR94"/>
<feature type="domain" description="SGNH hydrolase-type esterase" evidence="4">
    <location>
        <begin position="27"/>
        <end position="107"/>
    </location>
</feature>
<name>A0A9P4WR94_9PLEO</name>